<sequence length="92" mass="10691">MKMIFRILLLINLISRISAGTCALNVTQTSYQAEENHNITLEINCRYDSRQLTQQIVVAQFYSSCVYSEKHDDLDSSADWSDFPHLWDGCWK</sequence>
<protein>
    <submittedName>
        <fullName evidence="2">Uncharacterized protein</fullName>
    </submittedName>
</protein>
<feature type="chain" id="PRO_5041731968" evidence="1">
    <location>
        <begin position="20"/>
        <end position="92"/>
    </location>
</feature>
<evidence type="ECO:0000313" key="3">
    <source>
        <dbReference type="Proteomes" id="UP001187415"/>
    </source>
</evidence>
<dbReference type="Proteomes" id="UP001187415">
    <property type="component" value="Unassembled WGS sequence"/>
</dbReference>
<evidence type="ECO:0000256" key="1">
    <source>
        <dbReference type="SAM" id="SignalP"/>
    </source>
</evidence>
<comment type="caution">
    <text evidence="2">The sequence shown here is derived from an EMBL/GenBank/DDBJ whole genome shotgun (WGS) entry which is preliminary data.</text>
</comment>
<reference evidence="2" key="1">
    <citation type="submission" date="2023-07" db="EMBL/GenBank/DDBJ databases">
        <title>Chromosome-level Genome Assembly of Striped Snakehead (Channa striata).</title>
        <authorList>
            <person name="Liu H."/>
        </authorList>
    </citation>
    <scope>NUCLEOTIDE SEQUENCE</scope>
    <source>
        <strain evidence="2">Gz</strain>
        <tissue evidence="2">Muscle</tissue>
    </source>
</reference>
<evidence type="ECO:0000313" key="2">
    <source>
        <dbReference type="EMBL" id="KAK2863249.1"/>
    </source>
</evidence>
<keyword evidence="1" id="KW-0732">Signal</keyword>
<gene>
    <name evidence="2" type="ORF">Q5P01_002782</name>
</gene>
<name>A0AA88NS82_CHASR</name>
<feature type="signal peptide" evidence="1">
    <location>
        <begin position="1"/>
        <end position="19"/>
    </location>
</feature>
<dbReference type="AlphaFoldDB" id="A0AA88NS82"/>
<proteinExistence type="predicted"/>
<accession>A0AA88NS82</accession>
<keyword evidence="3" id="KW-1185">Reference proteome</keyword>
<organism evidence="2 3">
    <name type="scientific">Channa striata</name>
    <name type="common">Snakehead murrel</name>
    <name type="synonym">Ophicephalus striatus</name>
    <dbReference type="NCBI Taxonomy" id="64152"/>
    <lineage>
        <taxon>Eukaryota</taxon>
        <taxon>Metazoa</taxon>
        <taxon>Chordata</taxon>
        <taxon>Craniata</taxon>
        <taxon>Vertebrata</taxon>
        <taxon>Euteleostomi</taxon>
        <taxon>Actinopterygii</taxon>
        <taxon>Neopterygii</taxon>
        <taxon>Teleostei</taxon>
        <taxon>Neoteleostei</taxon>
        <taxon>Acanthomorphata</taxon>
        <taxon>Anabantaria</taxon>
        <taxon>Anabantiformes</taxon>
        <taxon>Channoidei</taxon>
        <taxon>Channidae</taxon>
        <taxon>Channa</taxon>
    </lineage>
</organism>
<dbReference type="EMBL" id="JAUPFM010000001">
    <property type="protein sequence ID" value="KAK2863249.1"/>
    <property type="molecule type" value="Genomic_DNA"/>
</dbReference>